<comment type="caution">
    <text evidence="11">The sequence shown here is derived from an EMBL/GenBank/DDBJ whole genome shotgun (WGS) entry which is preliminary data.</text>
</comment>
<dbReference type="Gene3D" id="3.40.50.300">
    <property type="entry name" value="P-loop containing nucleotide triphosphate hydrolases"/>
    <property type="match status" value="2"/>
</dbReference>
<dbReference type="Pfam" id="PF13086">
    <property type="entry name" value="AAA_11"/>
    <property type="match status" value="1"/>
</dbReference>
<evidence type="ECO:0000256" key="1">
    <source>
        <dbReference type="ARBA" id="ARBA00004496"/>
    </source>
</evidence>
<evidence type="ECO:0000313" key="12">
    <source>
        <dbReference type="Proteomes" id="UP000295832"/>
    </source>
</evidence>
<dbReference type="GO" id="GO:0016787">
    <property type="term" value="F:hydrolase activity"/>
    <property type="evidence" value="ECO:0007669"/>
    <property type="project" value="UniProtKB-KW"/>
</dbReference>
<dbReference type="InterPro" id="IPR041679">
    <property type="entry name" value="DNA2/NAM7-like_C"/>
</dbReference>
<dbReference type="InterPro" id="IPR047187">
    <property type="entry name" value="SF1_C_Upf1"/>
</dbReference>
<dbReference type="STRING" id="926561.GCA_000379025_02131"/>
<dbReference type="PANTHER" id="PTHR43788">
    <property type="entry name" value="DNA2/NAM7 HELICASE FAMILY MEMBER"/>
    <property type="match status" value="1"/>
</dbReference>
<dbReference type="GO" id="GO:0005737">
    <property type="term" value="C:cytoplasm"/>
    <property type="evidence" value="ECO:0007669"/>
    <property type="project" value="UniProtKB-SubCell"/>
</dbReference>
<dbReference type="RefSeq" id="WP_134117222.1">
    <property type="nucleotide sequence ID" value="NZ_SOEG01000017.1"/>
</dbReference>
<organism evidence="11 12">
    <name type="scientific">Orenia marismortui</name>
    <dbReference type="NCBI Taxonomy" id="46469"/>
    <lineage>
        <taxon>Bacteria</taxon>
        <taxon>Bacillati</taxon>
        <taxon>Bacillota</taxon>
        <taxon>Clostridia</taxon>
        <taxon>Halanaerobiales</taxon>
        <taxon>Halobacteroidaceae</taxon>
        <taxon>Orenia</taxon>
    </lineage>
</organism>
<keyword evidence="6" id="KW-0378">Hydrolase</keyword>
<dbReference type="GO" id="GO:0005694">
    <property type="term" value="C:chromosome"/>
    <property type="evidence" value="ECO:0007669"/>
    <property type="project" value="UniProtKB-ARBA"/>
</dbReference>
<reference evidence="11 12" key="1">
    <citation type="submission" date="2019-03" db="EMBL/GenBank/DDBJ databases">
        <title>Subsurface microbial communities from deep shales in Ohio and West Virginia, USA.</title>
        <authorList>
            <person name="Wrighton K."/>
        </authorList>
    </citation>
    <scope>NUCLEOTIDE SEQUENCE [LARGE SCALE GENOMIC DNA]</scope>
    <source>
        <strain evidence="11 12">MSL 6dP</strain>
    </source>
</reference>
<keyword evidence="7 11" id="KW-0347">Helicase</keyword>
<dbReference type="CDD" id="cd18808">
    <property type="entry name" value="SF1_C_Upf1"/>
    <property type="match status" value="1"/>
</dbReference>
<evidence type="ECO:0000313" key="11">
    <source>
        <dbReference type="EMBL" id="TDX50949.1"/>
    </source>
</evidence>
<dbReference type="InterPro" id="IPR041677">
    <property type="entry name" value="DNA2/NAM7_AAA_11"/>
</dbReference>
<evidence type="ECO:0000256" key="5">
    <source>
        <dbReference type="ARBA" id="ARBA00022741"/>
    </source>
</evidence>
<proteinExistence type="inferred from homology"/>
<keyword evidence="8" id="KW-0067">ATP-binding</keyword>
<dbReference type="InterPro" id="IPR050534">
    <property type="entry name" value="Coronavir_polyprotein_1ab"/>
</dbReference>
<dbReference type="GO" id="GO:0043139">
    <property type="term" value="F:5'-3' DNA helicase activity"/>
    <property type="evidence" value="ECO:0007669"/>
    <property type="project" value="TreeGrafter"/>
</dbReference>
<evidence type="ECO:0000256" key="3">
    <source>
        <dbReference type="ARBA" id="ARBA00012551"/>
    </source>
</evidence>
<dbReference type="InterPro" id="IPR027417">
    <property type="entry name" value="P-loop_NTPase"/>
</dbReference>
<evidence type="ECO:0000256" key="8">
    <source>
        <dbReference type="ARBA" id="ARBA00022840"/>
    </source>
</evidence>
<feature type="domain" description="AAA+ ATPase" evidence="10">
    <location>
        <begin position="277"/>
        <end position="534"/>
    </location>
</feature>
<dbReference type="Pfam" id="PF21138">
    <property type="entry name" value="SMUBP-2_HCS1_1B"/>
    <property type="match status" value="1"/>
</dbReference>
<keyword evidence="5" id="KW-0547">Nucleotide-binding</keyword>
<evidence type="ECO:0000256" key="4">
    <source>
        <dbReference type="ARBA" id="ARBA00022490"/>
    </source>
</evidence>
<comment type="subcellular location">
    <subcellularLocation>
        <location evidence="1">Cytoplasm</location>
    </subcellularLocation>
</comment>
<evidence type="ECO:0000256" key="7">
    <source>
        <dbReference type="ARBA" id="ARBA00022806"/>
    </source>
</evidence>
<keyword evidence="12" id="KW-1185">Reference proteome</keyword>
<evidence type="ECO:0000256" key="2">
    <source>
        <dbReference type="ARBA" id="ARBA00007913"/>
    </source>
</evidence>
<dbReference type="InterPro" id="IPR048761">
    <property type="entry name" value="SMUBP-2_HCS1_1B"/>
</dbReference>
<dbReference type="PANTHER" id="PTHR43788:SF8">
    <property type="entry name" value="DNA-BINDING PROTEIN SMUBP-2"/>
    <property type="match status" value="1"/>
</dbReference>
<dbReference type="GO" id="GO:0003677">
    <property type="term" value="F:DNA binding"/>
    <property type="evidence" value="ECO:0007669"/>
    <property type="project" value="InterPro"/>
</dbReference>
<dbReference type="InterPro" id="IPR012677">
    <property type="entry name" value="Nucleotide-bd_a/b_plait_sf"/>
</dbReference>
<dbReference type="CDD" id="cd12252">
    <property type="entry name" value="RRM_DbpA"/>
    <property type="match status" value="1"/>
</dbReference>
<dbReference type="Gene3D" id="2.40.30.270">
    <property type="match status" value="1"/>
</dbReference>
<keyword evidence="9" id="KW-0175">Coiled coil</keyword>
<dbReference type="Gene3D" id="3.30.70.330">
    <property type="match status" value="1"/>
</dbReference>
<dbReference type="EC" id="3.6.4.12" evidence="3"/>
<dbReference type="SMART" id="SM00382">
    <property type="entry name" value="AAA"/>
    <property type="match status" value="1"/>
</dbReference>
<dbReference type="FunFam" id="3.40.50.300:FF:000326">
    <property type="entry name" value="P-loop containing nucleoside triphosphate hydrolase"/>
    <property type="match status" value="1"/>
</dbReference>
<dbReference type="Pfam" id="PF03880">
    <property type="entry name" value="DbpA"/>
    <property type="match status" value="1"/>
</dbReference>
<keyword evidence="4" id="KW-0963">Cytoplasm</keyword>
<evidence type="ECO:0000256" key="6">
    <source>
        <dbReference type="ARBA" id="ARBA00022801"/>
    </source>
</evidence>
<dbReference type="EMBL" id="SOEG01000017">
    <property type="protein sequence ID" value="TDX50949.1"/>
    <property type="molecule type" value="Genomic_DNA"/>
</dbReference>
<dbReference type="NCBIfam" id="TIGR00376">
    <property type="entry name" value="IGHMBP2 family helicase"/>
    <property type="match status" value="1"/>
</dbReference>
<feature type="coiled-coil region" evidence="9">
    <location>
        <begin position="221"/>
        <end position="248"/>
    </location>
</feature>
<dbReference type="AlphaFoldDB" id="A0A4R8H872"/>
<dbReference type="InterPro" id="IPR003593">
    <property type="entry name" value="AAA+_ATPase"/>
</dbReference>
<evidence type="ECO:0000259" key="10">
    <source>
        <dbReference type="SMART" id="SM00382"/>
    </source>
</evidence>
<sequence>MSIVVIEDITDNIGPGDIVGAFTNEAEINAKKIGKINLKDDFAFVEIDDSVAKKVVKTMNNSQIAGEKVKIYLDDGFKDKLQQVEKYIKKFRYLVQLEREEEMKRHELEIKNLTGYERQKRGRAIIKLKGRDQGEAFGGKTSIKFMCQRQGQALPDHQISVGDLVIISRNNPLAKNNPTGTVVELSNYSITVVFDNRPNKFVYGKNLRLDLYVNDITYQRMLDSLSKLKNAKGRLKELRDKLLGLEEIKFNDRFSLELEDSYLNKSQKRAVESALAAKDLFLIHGPPGTGKTMTAIEILEQSISRYNNILATAASNIAVDNLVERLINKGIKVVRVGHPARVTTDLRDHSLDYLVQEHPKYKEAVEFREEAYELIEEQKNLTHPSGRWRRGMSNQQIKKFAKQGRSNRGIAAEKIKEMAKWINLQEKIDNLFREINKLETEAIDDLINNADIVCSTNSTAGSEVLGAKNFELLLVDEATQATEPSALIPLVKANKVILLGDHKQLPPTILNQRAKEKGLEKSLFERLVEIYGSNAKEVLELQYRMNKDIMNFASQEFYNQKLVAARDIKDINIHQLELNFSEGNSPTERSLSCKEAVVFLDTKGMEAPENYKKGSSSIYNRMEAELSVETINHIISAGLDKSELAVISPYKDQVDLIKGLLKREGIEISTIDAFQGREKEVIILSLVRSNNKAKIGFLRDIRRLNVSLTRAKRKLIIIGDSSTVTAHPTYDNLIEYIKSNGYYYDL</sequence>
<accession>A0A4R8H872</accession>
<dbReference type="InterPro" id="IPR005580">
    <property type="entry name" value="DbpA/CsdA_RNA-bd_dom"/>
</dbReference>
<evidence type="ECO:0000256" key="9">
    <source>
        <dbReference type="SAM" id="Coils"/>
    </source>
</evidence>
<comment type="similarity">
    <text evidence="2">Belongs to the DNA2/NAM7 helicase family.</text>
</comment>
<dbReference type="Proteomes" id="UP000295832">
    <property type="component" value="Unassembled WGS sequence"/>
</dbReference>
<dbReference type="GO" id="GO:0005524">
    <property type="term" value="F:ATP binding"/>
    <property type="evidence" value="ECO:0007669"/>
    <property type="project" value="UniProtKB-KW"/>
</dbReference>
<dbReference type="InterPro" id="IPR004483">
    <property type="entry name" value="SMUBP-2/Hcs1-like"/>
</dbReference>
<protein>
    <recommendedName>
        <fullName evidence="3">DNA helicase</fullName>
        <ecNumber evidence="3">3.6.4.12</ecNumber>
    </recommendedName>
</protein>
<gene>
    <name evidence="11" type="ORF">C7959_11727</name>
</gene>
<dbReference type="SUPFAM" id="SSF52540">
    <property type="entry name" value="P-loop containing nucleoside triphosphate hydrolases"/>
    <property type="match status" value="1"/>
</dbReference>
<dbReference type="GO" id="GO:0003723">
    <property type="term" value="F:RNA binding"/>
    <property type="evidence" value="ECO:0007669"/>
    <property type="project" value="InterPro"/>
</dbReference>
<dbReference type="Pfam" id="PF13087">
    <property type="entry name" value="AAA_12"/>
    <property type="match status" value="1"/>
</dbReference>
<name>A0A4R8H872_9FIRM</name>